<dbReference type="Proteomes" id="UP000589036">
    <property type="component" value="Unassembled WGS sequence"/>
</dbReference>
<name>A0A852TVL9_9ACTN</name>
<evidence type="ECO:0000313" key="5">
    <source>
        <dbReference type="Proteomes" id="UP000589036"/>
    </source>
</evidence>
<dbReference type="InterPro" id="IPR011040">
    <property type="entry name" value="Sialidase"/>
</dbReference>
<evidence type="ECO:0000256" key="1">
    <source>
        <dbReference type="SAM" id="SignalP"/>
    </source>
</evidence>
<evidence type="ECO:0000259" key="2">
    <source>
        <dbReference type="Pfam" id="PF06439"/>
    </source>
</evidence>
<reference evidence="4 5" key="1">
    <citation type="submission" date="2020-07" db="EMBL/GenBank/DDBJ databases">
        <title>Sequencing the genomes of 1000 actinobacteria strains.</title>
        <authorList>
            <person name="Klenk H.-P."/>
        </authorList>
    </citation>
    <scope>NUCLEOTIDE SEQUENCE [LARGE SCALE GENOMIC DNA]</scope>
    <source>
        <strain evidence="4 5">CXB654</strain>
    </source>
</reference>
<dbReference type="Pfam" id="PF06439">
    <property type="entry name" value="3keto-disac_hyd"/>
    <property type="match status" value="1"/>
</dbReference>
<gene>
    <name evidence="4" type="ORF">HDA32_002871</name>
</gene>
<dbReference type="EMBL" id="JACCCC010000001">
    <property type="protein sequence ID" value="NYE47751.1"/>
    <property type="molecule type" value="Genomic_DNA"/>
</dbReference>
<proteinExistence type="predicted"/>
<dbReference type="PANTHER" id="PTHR38792:SF3">
    <property type="entry name" value="BNR_ASP-BOX REPEAT DOMAIN PROTEIN (AFU_ORTHOLOGUE AFUA_7G06430)-RELATED"/>
    <property type="match status" value="1"/>
</dbReference>
<evidence type="ECO:0000313" key="4">
    <source>
        <dbReference type="EMBL" id="NYE47751.1"/>
    </source>
</evidence>
<dbReference type="PROSITE" id="PS51318">
    <property type="entry name" value="TAT"/>
    <property type="match status" value="1"/>
</dbReference>
<dbReference type="InterPro" id="IPR036278">
    <property type="entry name" value="Sialidase_sf"/>
</dbReference>
<evidence type="ECO:0000259" key="3">
    <source>
        <dbReference type="Pfam" id="PF13088"/>
    </source>
</evidence>
<organism evidence="4 5">
    <name type="scientific">Spinactinospora alkalitolerans</name>
    <dbReference type="NCBI Taxonomy" id="687207"/>
    <lineage>
        <taxon>Bacteria</taxon>
        <taxon>Bacillati</taxon>
        <taxon>Actinomycetota</taxon>
        <taxon>Actinomycetes</taxon>
        <taxon>Streptosporangiales</taxon>
        <taxon>Nocardiopsidaceae</taxon>
        <taxon>Spinactinospora</taxon>
    </lineage>
</organism>
<dbReference type="RefSeq" id="WP_179643647.1">
    <property type="nucleotide sequence ID" value="NZ_BAAAYY010000008.1"/>
</dbReference>
<feature type="chain" id="PRO_5032936006" evidence="1">
    <location>
        <begin position="37"/>
        <end position="591"/>
    </location>
</feature>
<dbReference type="AlphaFoldDB" id="A0A852TVL9"/>
<feature type="domain" description="3-keto-alpha-glucoside-1,2-lyase/3-keto-2-hydroxy-glucal hydratase" evidence="2">
    <location>
        <begin position="418"/>
        <end position="587"/>
    </location>
</feature>
<dbReference type="CDD" id="cd15482">
    <property type="entry name" value="Sialidase_non-viral"/>
    <property type="match status" value="1"/>
</dbReference>
<dbReference type="Pfam" id="PF13088">
    <property type="entry name" value="BNR_2"/>
    <property type="match status" value="1"/>
</dbReference>
<protein>
    <submittedName>
        <fullName evidence="4">Uncharacterized protein</fullName>
    </submittedName>
</protein>
<accession>A0A852TVL9</accession>
<feature type="domain" description="Sialidase" evidence="3">
    <location>
        <begin position="63"/>
        <end position="225"/>
    </location>
</feature>
<dbReference type="Gene3D" id="2.60.120.560">
    <property type="entry name" value="Exo-inulinase, domain 1"/>
    <property type="match status" value="1"/>
</dbReference>
<dbReference type="GO" id="GO:0016787">
    <property type="term" value="F:hydrolase activity"/>
    <property type="evidence" value="ECO:0007669"/>
    <property type="project" value="InterPro"/>
</dbReference>
<feature type="signal peptide" evidence="1">
    <location>
        <begin position="1"/>
        <end position="36"/>
    </location>
</feature>
<keyword evidence="1" id="KW-0732">Signal</keyword>
<dbReference type="InterPro" id="IPR010496">
    <property type="entry name" value="AL/BT2_dom"/>
</dbReference>
<keyword evidence="5" id="KW-1185">Reference proteome</keyword>
<dbReference type="Gene3D" id="2.120.10.10">
    <property type="match status" value="1"/>
</dbReference>
<sequence>MAPPPRRRSRRSVRRAATAVAAAALALATTAVPASAHPGHVLYEPDPVTNSDDRASYEHAIQLSDGTILATFERQLSTGSDPGRGWLIYRSTDRGATFERIARVEPHGLPEATNALQPALMELHTDTGDLEAGTVVLAAETGQDGGFDVQLFTSTDKGETWNYLSTPERTRPGTDGERRIWEPFPVQLDDGRLVVYYSDEIVPGREQNIAYKTSDDGGLTWSAPVDAWNPTGPDDRPGMSTVARMGDGRYIMSVEFCGNANAPVDYCRVRFKTSDDGLDWGDPTDWGTRPQTGTGHLLHGNPMVAWSPAGGPDGTVILTAGALIESLDQPHTEAGGHGQTLLVNHDNGEGEWHELTAPMPTTYGGYQSGYRNAVLPIDDGGDLLFLTASHVGGDTERNRVVHGSSNAGVLPYDTAFADGTDLGWDTFGGDWSVADEVYSESEGGPGHKSVAGSTAWTDYTMEGRVRLDGTGNAGLLVRVSDPEVGPDAHEGYYVGISDEDGGAFIGRQSHDWTRLGDVRPMPGGIERGAWYDVSVTASGCTFAVRAEPADGSGEPVAFEETDPGCAASGAIGVRTFGTAASWRDITVTPAG</sequence>
<dbReference type="SUPFAM" id="SSF50939">
    <property type="entry name" value="Sialidases"/>
    <property type="match status" value="2"/>
</dbReference>
<dbReference type="InterPro" id="IPR006311">
    <property type="entry name" value="TAT_signal"/>
</dbReference>
<comment type="caution">
    <text evidence="4">The sequence shown here is derived from an EMBL/GenBank/DDBJ whole genome shotgun (WGS) entry which is preliminary data.</text>
</comment>
<dbReference type="PANTHER" id="PTHR38792">
    <property type="entry name" value="BNR/ASP-BOX REPEAT DOMAIN PROTEIN (AFU_ORTHOLOGUE AFUA_7G06430)-RELATED"/>
    <property type="match status" value="1"/>
</dbReference>